<comment type="subcellular location">
    <subcellularLocation>
        <location evidence="1">Nucleus inner membrane</location>
        <topology evidence="1">Multi-pass membrane protein</topology>
        <orientation evidence="1">Nucleoplasmic side</orientation>
    </subcellularLocation>
</comment>
<dbReference type="EMBL" id="CACTIH010003746">
    <property type="protein sequence ID" value="CAA2983911.1"/>
    <property type="molecule type" value="Genomic_DNA"/>
</dbReference>
<feature type="transmembrane region" description="Helical" evidence="9">
    <location>
        <begin position="157"/>
        <end position="175"/>
    </location>
</feature>
<dbReference type="GO" id="GO:0005637">
    <property type="term" value="C:nuclear inner membrane"/>
    <property type="evidence" value="ECO:0007669"/>
    <property type="project" value="UniProtKB-SubCell"/>
</dbReference>
<sequence>MEFSRSTTATALYFLVSLFATRVTALVGVGVEKKVVNVTLIPLVESLRYKDVRLCKRIQVFGLSRLKLGSYSSARQVTLVPIPERLHKKIQFCFHWNSSLGLCHCENDSWTSMQNNVLNSVISPYKDRYIDVKFVDDFSALEPVTVTVAVAEEFQRWRLLCLAFGFVLLLLAPIVSSWVPFYYSSSMAIGVCLVVIILLFQGMKLLPTGRKNSFYLVIYGSVLGAGSFLVNQCLEFVNSILVNFGISREMHNPVAIFLLVGIILAGAGFGYWLVRKFVVSEDGTVDIGIAQSVKWGMRMIGVTFILQSTCDTTLAVVLLGCSFATYYSITSMKWLCPREFTYSGNRSSWSWSNERANKNRKQRAEFLSRSGAMKTRGALSNIPMSPSACYDSPVKAPGILSTSSQRGSRNHRDYYSTFHKTPIRKKFSKEEWKDFKEESTRQAVTEWASSPEFTDWMIKHSDRIQVLPDDSSDEPTGSGSDSTDENVADGSSGISFFNWHRN</sequence>
<evidence type="ECO:0000256" key="5">
    <source>
        <dbReference type="ARBA" id="ARBA00022989"/>
    </source>
</evidence>
<dbReference type="AlphaFoldDB" id="A0A8S0RV81"/>
<keyword evidence="4" id="KW-0732">Signal</keyword>
<keyword evidence="3 9" id="KW-0812">Transmembrane</keyword>
<comment type="caution">
    <text evidence="10">The sequence shown here is derived from an EMBL/GenBank/DDBJ whole genome shotgun (WGS) entry which is preliminary data.</text>
</comment>
<evidence type="ECO:0000256" key="8">
    <source>
        <dbReference type="SAM" id="MobiDB-lite"/>
    </source>
</evidence>
<evidence type="ECO:0000313" key="11">
    <source>
        <dbReference type="Proteomes" id="UP000594638"/>
    </source>
</evidence>
<proteinExistence type="inferred from homology"/>
<evidence type="ECO:0000256" key="3">
    <source>
        <dbReference type="ARBA" id="ARBA00022692"/>
    </source>
</evidence>
<evidence type="ECO:0000256" key="6">
    <source>
        <dbReference type="ARBA" id="ARBA00023136"/>
    </source>
</evidence>
<feature type="region of interest" description="Disordered" evidence="8">
    <location>
        <begin position="464"/>
        <end position="502"/>
    </location>
</feature>
<keyword evidence="5 9" id="KW-1133">Transmembrane helix</keyword>
<dbReference type="InterPro" id="IPR019358">
    <property type="entry name" value="NEMP_fam"/>
</dbReference>
<dbReference type="Proteomes" id="UP000594638">
    <property type="component" value="Unassembled WGS sequence"/>
</dbReference>
<evidence type="ECO:0000313" key="10">
    <source>
        <dbReference type="EMBL" id="CAA2983911.1"/>
    </source>
</evidence>
<keyword evidence="7" id="KW-0539">Nucleus</keyword>
<feature type="transmembrane region" description="Helical" evidence="9">
    <location>
        <begin position="304"/>
        <end position="329"/>
    </location>
</feature>
<evidence type="ECO:0000256" key="2">
    <source>
        <dbReference type="ARBA" id="ARBA00005748"/>
    </source>
</evidence>
<comment type="similarity">
    <text evidence="2">Belongs to the NEMP family.</text>
</comment>
<keyword evidence="11" id="KW-1185">Reference proteome</keyword>
<evidence type="ECO:0000256" key="7">
    <source>
        <dbReference type="ARBA" id="ARBA00023242"/>
    </source>
</evidence>
<organism evidence="10 11">
    <name type="scientific">Olea europaea subsp. europaea</name>
    <dbReference type="NCBI Taxonomy" id="158383"/>
    <lineage>
        <taxon>Eukaryota</taxon>
        <taxon>Viridiplantae</taxon>
        <taxon>Streptophyta</taxon>
        <taxon>Embryophyta</taxon>
        <taxon>Tracheophyta</taxon>
        <taxon>Spermatophyta</taxon>
        <taxon>Magnoliopsida</taxon>
        <taxon>eudicotyledons</taxon>
        <taxon>Gunneridae</taxon>
        <taxon>Pentapetalae</taxon>
        <taxon>asterids</taxon>
        <taxon>lamiids</taxon>
        <taxon>Lamiales</taxon>
        <taxon>Oleaceae</taxon>
        <taxon>Oleeae</taxon>
        <taxon>Olea</taxon>
    </lineage>
</organism>
<name>A0A8S0RV81_OLEEU</name>
<keyword evidence="6 9" id="KW-0472">Membrane</keyword>
<dbReference type="PANTHER" id="PTHR31587">
    <property type="entry name" value="TRANSMEMBRANE PROTEIN (DUF2215)"/>
    <property type="match status" value="1"/>
</dbReference>
<dbReference type="Pfam" id="PF10225">
    <property type="entry name" value="NEMP"/>
    <property type="match status" value="1"/>
</dbReference>
<dbReference type="PANTHER" id="PTHR31587:SF3">
    <property type="entry name" value="EXPRESSED PROTEIN"/>
    <property type="match status" value="1"/>
</dbReference>
<protein>
    <submittedName>
        <fullName evidence="10">Uncharacterized protein LOC111390916 isoform X1</fullName>
    </submittedName>
</protein>
<evidence type="ECO:0000256" key="1">
    <source>
        <dbReference type="ARBA" id="ARBA00004575"/>
    </source>
</evidence>
<evidence type="ECO:0000256" key="9">
    <source>
        <dbReference type="SAM" id="Phobius"/>
    </source>
</evidence>
<dbReference type="OrthoDB" id="772609at2759"/>
<feature type="transmembrane region" description="Helical" evidence="9">
    <location>
        <begin position="250"/>
        <end position="274"/>
    </location>
</feature>
<gene>
    <name evidence="10" type="ORF">OLEA9_A052666</name>
</gene>
<feature type="transmembrane region" description="Helical" evidence="9">
    <location>
        <begin position="12"/>
        <end position="31"/>
    </location>
</feature>
<feature type="transmembrane region" description="Helical" evidence="9">
    <location>
        <begin position="181"/>
        <end position="200"/>
    </location>
</feature>
<evidence type="ECO:0000256" key="4">
    <source>
        <dbReference type="ARBA" id="ARBA00022729"/>
    </source>
</evidence>
<accession>A0A8S0RV81</accession>
<dbReference type="Gramene" id="OE9A052666T1">
    <property type="protein sequence ID" value="OE9A052666C1"/>
    <property type="gene ID" value="OE9A052666"/>
</dbReference>
<reference evidence="10 11" key="1">
    <citation type="submission" date="2019-12" db="EMBL/GenBank/DDBJ databases">
        <authorList>
            <person name="Alioto T."/>
            <person name="Alioto T."/>
            <person name="Gomez Garrido J."/>
        </authorList>
    </citation>
    <scope>NUCLEOTIDE SEQUENCE [LARGE SCALE GENOMIC DNA]</scope>
</reference>
<feature type="transmembrane region" description="Helical" evidence="9">
    <location>
        <begin position="212"/>
        <end position="230"/>
    </location>
</feature>